<evidence type="ECO:0008006" key="12">
    <source>
        <dbReference type="Google" id="ProtNLM"/>
    </source>
</evidence>
<dbReference type="EMBL" id="LR824549">
    <property type="protein sequence ID" value="CAH1638535.1"/>
    <property type="molecule type" value="Genomic_DNA"/>
</dbReference>
<dbReference type="GO" id="GO:0004553">
    <property type="term" value="F:hydrolase activity, hydrolyzing O-glycosyl compounds"/>
    <property type="evidence" value="ECO:0007669"/>
    <property type="project" value="InterPro"/>
</dbReference>
<proteinExistence type="inferred from homology"/>
<dbReference type="Pfam" id="PF00722">
    <property type="entry name" value="Glyco_hydro_16"/>
    <property type="match status" value="1"/>
</dbReference>
<keyword evidence="11" id="KW-1185">Reference proteome</keyword>
<feature type="region of interest" description="Disordered" evidence="6">
    <location>
        <begin position="130"/>
        <end position="153"/>
    </location>
</feature>
<dbReference type="Pfam" id="PF15886">
    <property type="entry name" value="CBM39"/>
    <property type="match status" value="1"/>
</dbReference>
<dbReference type="SUPFAM" id="SSF49899">
    <property type="entry name" value="Concanavalin A-like lectins/glucanases"/>
    <property type="match status" value="1"/>
</dbReference>
<evidence type="ECO:0000256" key="2">
    <source>
        <dbReference type="ARBA" id="ARBA00022588"/>
    </source>
</evidence>
<dbReference type="PROSITE" id="PS51762">
    <property type="entry name" value="GH16_2"/>
    <property type="match status" value="1"/>
</dbReference>
<dbReference type="PROSITE" id="PS51969">
    <property type="entry name" value="CBM39"/>
    <property type="match status" value="1"/>
</dbReference>
<reference evidence="10" key="1">
    <citation type="submission" date="2022-02" db="EMBL/GenBank/DDBJ databases">
        <authorList>
            <person name="King R."/>
        </authorList>
    </citation>
    <scope>NUCLEOTIDE SEQUENCE</scope>
</reference>
<evidence type="ECO:0000256" key="6">
    <source>
        <dbReference type="SAM" id="MobiDB-lite"/>
    </source>
</evidence>
<dbReference type="InterPro" id="IPR000757">
    <property type="entry name" value="Beta-glucanase-like"/>
</dbReference>
<evidence type="ECO:0000256" key="3">
    <source>
        <dbReference type="ARBA" id="ARBA00022729"/>
    </source>
</evidence>
<feature type="signal peptide" evidence="7">
    <location>
        <begin position="1"/>
        <end position="25"/>
    </location>
</feature>
<evidence type="ECO:0000256" key="1">
    <source>
        <dbReference type="ARBA" id="ARBA00008781"/>
    </source>
</evidence>
<feature type="chain" id="PRO_5040216196" description="Beta-1,3-glucan-binding protein" evidence="7">
    <location>
        <begin position="26"/>
        <end position="496"/>
    </location>
</feature>
<evidence type="ECO:0000256" key="4">
    <source>
        <dbReference type="ARBA" id="ARBA00022859"/>
    </source>
</evidence>
<dbReference type="CDD" id="cd02179">
    <property type="entry name" value="GH16_beta_GRP"/>
    <property type="match status" value="1"/>
</dbReference>
<keyword evidence="4" id="KW-0391">Immunity</keyword>
<keyword evidence="2" id="KW-0399">Innate immunity</keyword>
<feature type="compositionally biased region" description="Pro residues" evidence="6">
    <location>
        <begin position="138"/>
        <end position="153"/>
    </location>
</feature>
<dbReference type="PANTHER" id="PTHR10963:SF60">
    <property type="entry name" value="GRAM-NEGATIVE BACTERIA-BINDING PROTEIN 1-RELATED"/>
    <property type="match status" value="1"/>
</dbReference>
<dbReference type="InterPro" id="IPR035806">
    <property type="entry name" value="GH16_GRP_C"/>
</dbReference>
<evidence type="ECO:0000256" key="5">
    <source>
        <dbReference type="ARBA" id="ARBA00023180"/>
    </source>
</evidence>
<dbReference type="PROSITE" id="PS01159">
    <property type="entry name" value="WW_DOMAIN_1"/>
    <property type="match status" value="1"/>
</dbReference>
<accession>A0A9P0I2H1</accession>
<gene>
    <name evidence="10" type="ORF">SPLIT_LOCUS3893</name>
</gene>
<evidence type="ECO:0000313" key="10">
    <source>
        <dbReference type="EMBL" id="CAH1638535.1"/>
    </source>
</evidence>
<organism evidence="10 11">
    <name type="scientific">Spodoptera littoralis</name>
    <name type="common">Egyptian cotton leafworm</name>
    <dbReference type="NCBI Taxonomy" id="7109"/>
    <lineage>
        <taxon>Eukaryota</taxon>
        <taxon>Metazoa</taxon>
        <taxon>Ecdysozoa</taxon>
        <taxon>Arthropoda</taxon>
        <taxon>Hexapoda</taxon>
        <taxon>Insecta</taxon>
        <taxon>Pterygota</taxon>
        <taxon>Neoptera</taxon>
        <taxon>Endopterygota</taxon>
        <taxon>Lepidoptera</taxon>
        <taxon>Glossata</taxon>
        <taxon>Ditrysia</taxon>
        <taxon>Noctuoidea</taxon>
        <taxon>Noctuidae</taxon>
        <taxon>Amphipyrinae</taxon>
        <taxon>Spodoptera</taxon>
    </lineage>
</organism>
<dbReference type="Gene3D" id="2.60.120.200">
    <property type="match status" value="1"/>
</dbReference>
<dbReference type="GO" id="GO:0030246">
    <property type="term" value="F:carbohydrate binding"/>
    <property type="evidence" value="ECO:0007669"/>
    <property type="project" value="InterPro"/>
</dbReference>
<dbReference type="InterPro" id="IPR013320">
    <property type="entry name" value="ConA-like_dom_sf"/>
</dbReference>
<dbReference type="Proteomes" id="UP001153321">
    <property type="component" value="Chromosome 18"/>
</dbReference>
<dbReference type="InterPro" id="IPR050546">
    <property type="entry name" value="Glycosyl_Hydrlase_16"/>
</dbReference>
<comment type="similarity">
    <text evidence="1">Belongs to the insect beta-1,3-glucan binding protein family.</text>
</comment>
<feature type="domain" description="CBM39" evidence="9">
    <location>
        <begin position="27"/>
        <end position="127"/>
    </location>
</feature>
<name>A0A9P0I2H1_SPOLI</name>
<keyword evidence="5" id="KW-0325">Glycoprotein</keyword>
<evidence type="ECO:0000256" key="7">
    <source>
        <dbReference type="SAM" id="SignalP"/>
    </source>
</evidence>
<evidence type="ECO:0000313" key="11">
    <source>
        <dbReference type="Proteomes" id="UP001153321"/>
    </source>
</evidence>
<keyword evidence="3 7" id="KW-0732">Signal</keyword>
<dbReference type="GO" id="GO:0045087">
    <property type="term" value="P:innate immune response"/>
    <property type="evidence" value="ECO:0007669"/>
    <property type="project" value="UniProtKB-KW"/>
</dbReference>
<dbReference type="AlphaFoldDB" id="A0A9P0I2H1"/>
<protein>
    <recommendedName>
        <fullName evidence="12">Beta-1,3-glucan-binding protein</fullName>
    </recommendedName>
</protein>
<dbReference type="InterPro" id="IPR001202">
    <property type="entry name" value="WW_dom"/>
</dbReference>
<dbReference type="PANTHER" id="PTHR10963">
    <property type="entry name" value="GLYCOSYL HYDROLASE-RELATED"/>
    <property type="match status" value="1"/>
</dbReference>
<dbReference type="Gene3D" id="2.60.40.2140">
    <property type="entry name" value="Beta-1,3-glucan-recognition protein, N-terminal domain"/>
    <property type="match status" value="1"/>
</dbReference>
<dbReference type="InterPro" id="IPR043030">
    <property type="entry name" value="BGBP_N_sf"/>
</dbReference>
<dbReference type="InterPro" id="IPR031756">
    <property type="entry name" value="BGBP_N"/>
</dbReference>
<evidence type="ECO:0000259" key="9">
    <source>
        <dbReference type="PROSITE" id="PS51969"/>
    </source>
</evidence>
<evidence type="ECO:0000259" key="8">
    <source>
        <dbReference type="PROSITE" id="PS51762"/>
    </source>
</evidence>
<feature type="domain" description="GH16" evidence="8">
    <location>
        <begin position="135"/>
        <end position="496"/>
    </location>
</feature>
<sequence>MTLPANRRVVGLFIYLFVFLQTICGQYQIPDVTISALKPRGFRASIPDAPNLSLFVFQGNVNRPIGSTDVGTISGEVLQSKDGWWTVEEPGIELKIGDVINYYVVVTADRAGYVKDKLSYTVTALEDRTFTPNITPSPATPRPTPRPTPSPPECRPTVTLVQGGTACAGQTIFEENFDRFRDDIWQIEQYLPSSPNFPFVSYQRLTSDPTVSVSNGELRIVLNLQQREPGFTADSIFTGSLNLYSGCTSSAEACMKQASGADILPPIISGRIISKGFAFTYGTVTVRAKLPQGDWIYPEILLEPFRNKYGSLHYSSGVLQIASARGNKVLSSGTTDYSNKVLFGGPILDLQCHDTLLNSRTLANERWGDSYHEYSLRWAPDRITLSVDGVEWARVEPTASGLRGRFPEQCTQLPRNLLQFGSKMAPFDDHFYIALGVGAGSITEFPDGVKTVNDRPKPWSNPGRKALLNFWQDMDSWLSTWNQPQLLVDYVKVVAL</sequence>
<dbReference type="GO" id="GO:0005975">
    <property type="term" value="P:carbohydrate metabolic process"/>
    <property type="evidence" value="ECO:0007669"/>
    <property type="project" value="InterPro"/>
</dbReference>